<dbReference type="EMBL" id="JALP01000062">
    <property type="protein sequence ID" value="THG91554.1"/>
    <property type="molecule type" value="Genomic_DNA"/>
</dbReference>
<accession>A0A4S4K1Q3</accession>
<dbReference type="PIRSF" id="PIRSF001235">
    <property type="entry name" value="Amidase_carbamoylase"/>
    <property type="match status" value="1"/>
</dbReference>
<evidence type="ECO:0000313" key="6">
    <source>
        <dbReference type="Proteomes" id="UP000297014"/>
    </source>
</evidence>
<dbReference type="InterPro" id="IPR011650">
    <property type="entry name" value="Peptidase_M20_dimer"/>
</dbReference>
<keyword evidence="3" id="KW-0862">Zinc</keyword>
<organism evidence="5 6">
    <name type="scientific">Alkalihalobacillus alcalophilus ATCC 27647 = CGMCC 1.3604</name>
    <dbReference type="NCBI Taxonomy" id="1218173"/>
    <lineage>
        <taxon>Bacteria</taxon>
        <taxon>Bacillati</taxon>
        <taxon>Bacillota</taxon>
        <taxon>Bacilli</taxon>
        <taxon>Bacillales</taxon>
        <taxon>Bacillaceae</taxon>
        <taxon>Alkalihalobacillus</taxon>
    </lineage>
</organism>
<dbReference type="OrthoDB" id="9808195at2"/>
<comment type="similarity">
    <text evidence="1">Belongs to the peptidase M20 family.</text>
</comment>
<dbReference type="SUPFAM" id="SSF55031">
    <property type="entry name" value="Bacterial exopeptidase dimerisation domain"/>
    <property type="match status" value="1"/>
</dbReference>
<reference evidence="5 6" key="1">
    <citation type="submission" date="2014-01" db="EMBL/GenBank/DDBJ databases">
        <title>Draft genome sequencing of Bacillus alcalophilus CGMCC 1.3604.</title>
        <authorList>
            <person name="Yang J."/>
            <person name="Diao L."/>
            <person name="Yang S."/>
        </authorList>
    </citation>
    <scope>NUCLEOTIDE SEQUENCE [LARGE SCALE GENOMIC DNA]</scope>
    <source>
        <strain evidence="5 6">CGMCC 1.3604</strain>
    </source>
</reference>
<proteinExistence type="inferred from homology"/>
<feature type="binding site" evidence="3">
    <location>
        <position position="133"/>
    </location>
    <ligand>
        <name>Zn(2+)</name>
        <dbReference type="ChEBI" id="CHEBI:29105"/>
        <label>2</label>
    </ligand>
</feature>
<dbReference type="GO" id="GO:0046872">
    <property type="term" value="F:metal ion binding"/>
    <property type="evidence" value="ECO:0007669"/>
    <property type="project" value="UniProtKB-KW"/>
</dbReference>
<keyword evidence="2 5" id="KW-0378">Hydrolase</keyword>
<evidence type="ECO:0000256" key="3">
    <source>
        <dbReference type="PIRSR" id="PIRSR001235-1"/>
    </source>
</evidence>
<dbReference type="InterPro" id="IPR010158">
    <property type="entry name" value="Amidase_Cbmase"/>
</dbReference>
<evidence type="ECO:0000259" key="4">
    <source>
        <dbReference type="Pfam" id="PF07687"/>
    </source>
</evidence>
<dbReference type="CDD" id="cd03884">
    <property type="entry name" value="M20_bAS"/>
    <property type="match status" value="1"/>
</dbReference>
<name>A0A4S4K1Q3_ALKAL</name>
<feature type="binding site" evidence="3">
    <location>
        <position position="98"/>
    </location>
    <ligand>
        <name>Zn(2+)</name>
        <dbReference type="ChEBI" id="CHEBI:29105"/>
        <label>2</label>
    </ligand>
</feature>
<comment type="caution">
    <text evidence="5">The sequence shown here is derived from an EMBL/GenBank/DDBJ whole genome shotgun (WGS) entry which is preliminary data.</text>
</comment>
<evidence type="ECO:0000313" key="5">
    <source>
        <dbReference type="EMBL" id="THG91554.1"/>
    </source>
</evidence>
<dbReference type="NCBIfam" id="NF006771">
    <property type="entry name" value="PRK09290.1-5"/>
    <property type="match status" value="1"/>
</dbReference>
<feature type="binding site" evidence="3">
    <location>
        <position position="98"/>
    </location>
    <ligand>
        <name>Zn(2+)</name>
        <dbReference type="ChEBI" id="CHEBI:29105"/>
        <label>1</label>
    </ligand>
</feature>
<keyword evidence="3" id="KW-0479">Metal-binding</keyword>
<comment type="cofactor">
    <cofactor evidence="3">
        <name>Zn(2+)</name>
        <dbReference type="ChEBI" id="CHEBI:29105"/>
    </cofactor>
    <text evidence="3">Binds 2 Zn(2+) ions per subunit.</text>
</comment>
<feature type="binding site" evidence="3">
    <location>
        <position position="87"/>
    </location>
    <ligand>
        <name>Zn(2+)</name>
        <dbReference type="ChEBI" id="CHEBI:29105"/>
        <label>1</label>
    </ligand>
</feature>
<sequence length="414" mass="45546">MIASMQINKKRLWETIERINQIGNDPLYPERGNTRLSLSKEDLLAREFLIELMKAAGLSVKIDAVGNIIGRLEGNNQKAPVVMTGSHIDTVYDGGKFDGTLGVLGAIEAVRRLKELEIQLEHPIEVVSFTDEEGTRFGTGYIGSRAVAGELKLSTLELKDDSGITLYEALKKAGLEPEKFKECKREKKELKAFIEMHIEQGKVLEEKNLSVGVVTHIQGPVWLQVEVIGSADHAGATPMHMRKDASLAMAEMMLAVEQIAKTYDGVGTVGKLHIEPGGVNIIPGRAKFSVDVRHVDLKKRTEMIEELHLLLKKISQKRGVLVKIEVNKEVDPAKCSPALVQSIVDTCGELKIPTMTLPCGAGHDSLMMTKITEMAMIFVRSKGGISHNPLEWSSIEDCAAGTEVLFQTLYKLAK</sequence>
<dbReference type="Gene3D" id="3.30.70.360">
    <property type="match status" value="1"/>
</dbReference>
<evidence type="ECO:0000256" key="1">
    <source>
        <dbReference type="ARBA" id="ARBA00006153"/>
    </source>
</evidence>
<dbReference type="GO" id="GO:0016813">
    <property type="term" value="F:hydrolase activity, acting on carbon-nitrogen (but not peptide) bonds, in linear amidines"/>
    <property type="evidence" value="ECO:0007669"/>
    <property type="project" value="InterPro"/>
</dbReference>
<feature type="binding site" evidence="3">
    <location>
        <position position="387"/>
    </location>
    <ligand>
        <name>Zn(2+)</name>
        <dbReference type="ChEBI" id="CHEBI:29105"/>
        <label>2</label>
    </ligand>
</feature>
<feature type="binding site" evidence="3">
    <location>
        <position position="197"/>
    </location>
    <ligand>
        <name>Zn(2+)</name>
        <dbReference type="ChEBI" id="CHEBI:29105"/>
        <label>1</label>
    </ligand>
</feature>
<dbReference type="Gene3D" id="3.40.630.10">
    <property type="entry name" value="Zn peptidases"/>
    <property type="match status" value="1"/>
</dbReference>
<dbReference type="PANTHER" id="PTHR32494">
    <property type="entry name" value="ALLANTOATE DEIMINASE-RELATED"/>
    <property type="match status" value="1"/>
</dbReference>
<dbReference type="SUPFAM" id="SSF53187">
    <property type="entry name" value="Zn-dependent exopeptidases"/>
    <property type="match status" value="1"/>
</dbReference>
<dbReference type="InterPro" id="IPR002933">
    <property type="entry name" value="Peptidase_M20"/>
</dbReference>
<dbReference type="RefSeq" id="WP_003320830.1">
    <property type="nucleotide sequence ID" value="NZ_ALPT02000005.1"/>
</dbReference>
<dbReference type="Pfam" id="PF01546">
    <property type="entry name" value="Peptidase_M20"/>
    <property type="match status" value="1"/>
</dbReference>
<dbReference type="NCBIfam" id="TIGR01879">
    <property type="entry name" value="hydantase"/>
    <property type="match status" value="1"/>
</dbReference>
<dbReference type="AlphaFoldDB" id="A0A4S4K1Q3"/>
<dbReference type="PANTHER" id="PTHR32494:SF5">
    <property type="entry name" value="ALLANTOATE AMIDOHYDROLASE"/>
    <property type="match status" value="1"/>
</dbReference>
<protein>
    <submittedName>
        <fullName evidence="5">Allantoate amidohydrolase</fullName>
    </submittedName>
</protein>
<dbReference type="Pfam" id="PF07687">
    <property type="entry name" value="M20_dimer"/>
    <property type="match status" value="1"/>
</dbReference>
<dbReference type="InterPro" id="IPR036264">
    <property type="entry name" value="Bact_exopeptidase_dim_dom"/>
</dbReference>
<dbReference type="Proteomes" id="UP000297014">
    <property type="component" value="Unassembled WGS sequence"/>
</dbReference>
<gene>
    <name evidence="5" type="ORF">AJ85_04250</name>
</gene>
<evidence type="ECO:0000256" key="2">
    <source>
        <dbReference type="ARBA" id="ARBA00022801"/>
    </source>
</evidence>
<feature type="domain" description="Peptidase M20 dimerisation" evidence="4">
    <location>
        <begin position="218"/>
        <end position="314"/>
    </location>
</feature>